<gene>
    <name evidence="1" type="ORF">KIH74_10660</name>
</gene>
<dbReference type="RefSeq" id="WP_214155684.1">
    <property type="nucleotide sequence ID" value="NZ_JAHBAY010000004.1"/>
</dbReference>
<name>A0ABS5TE86_9ACTN</name>
<proteinExistence type="predicted"/>
<comment type="caution">
    <text evidence="1">The sequence shown here is derived from an EMBL/GenBank/DDBJ whole genome shotgun (WGS) entry which is preliminary data.</text>
</comment>
<evidence type="ECO:0000313" key="1">
    <source>
        <dbReference type="EMBL" id="MBT0769382.1"/>
    </source>
</evidence>
<organism evidence="1 2">
    <name type="scientific">Kineosporia corallincola</name>
    <dbReference type="NCBI Taxonomy" id="2835133"/>
    <lineage>
        <taxon>Bacteria</taxon>
        <taxon>Bacillati</taxon>
        <taxon>Actinomycetota</taxon>
        <taxon>Actinomycetes</taxon>
        <taxon>Kineosporiales</taxon>
        <taxon>Kineosporiaceae</taxon>
        <taxon>Kineosporia</taxon>
    </lineage>
</organism>
<reference evidence="1 2" key="1">
    <citation type="submission" date="2021-05" db="EMBL/GenBank/DDBJ databases">
        <title>Kineosporia and Streptomyces sp. nov. two new marine actinobacteria isolated from Coral.</title>
        <authorList>
            <person name="Buangrab K."/>
            <person name="Sutthacheep M."/>
            <person name="Yeemin T."/>
            <person name="Harunari E."/>
            <person name="Igarashi Y."/>
            <person name="Kanchanasin P."/>
            <person name="Tanasupawat S."/>
            <person name="Phongsopitanun W."/>
        </authorList>
    </citation>
    <scope>NUCLEOTIDE SEQUENCE [LARGE SCALE GENOMIC DNA]</scope>
    <source>
        <strain evidence="1 2">J2-2</strain>
    </source>
</reference>
<evidence type="ECO:0000313" key="2">
    <source>
        <dbReference type="Proteomes" id="UP001197247"/>
    </source>
</evidence>
<accession>A0ABS5TE86</accession>
<protein>
    <submittedName>
        <fullName evidence="1">Uncharacterized protein</fullName>
    </submittedName>
</protein>
<keyword evidence="2" id="KW-1185">Reference proteome</keyword>
<sequence length="78" mass="8161">MSDYSSLRVTRKNQEALNAVASRMGVSADRALGVALAALDEQEWRRSAARHADEMAADAADRAEVAAAAADLAGDDEG</sequence>
<dbReference type="EMBL" id="JAHBAY010000004">
    <property type="protein sequence ID" value="MBT0769382.1"/>
    <property type="molecule type" value="Genomic_DNA"/>
</dbReference>
<dbReference type="Proteomes" id="UP001197247">
    <property type="component" value="Unassembled WGS sequence"/>
</dbReference>